<keyword evidence="2" id="KW-1185">Reference proteome</keyword>
<dbReference type="EMBL" id="JAQIZT010000007">
    <property type="protein sequence ID" value="KAJ6991613.1"/>
    <property type="molecule type" value="Genomic_DNA"/>
</dbReference>
<name>A0AAD6QJP5_9ROSI</name>
<accession>A0AAD6QJP5</accession>
<protein>
    <submittedName>
        <fullName evidence="1">Uncharacterized protein</fullName>
    </submittedName>
</protein>
<organism evidence="1 2">
    <name type="scientific">Populus alba x Populus x berolinensis</name>
    <dbReference type="NCBI Taxonomy" id="444605"/>
    <lineage>
        <taxon>Eukaryota</taxon>
        <taxon>Viridiplantae</taxon>
        <taxon>Streptophyta</taxon>
        <taxon>Embryophyta</taxon>
        <taxon>Tracheophyta</taxon>
        <taxon>Spermatophyta</taxon>
        <taxon>Magnoliopsida</taxon>
        <taxon>eudicotyledons</taxon>
        <taxon>Gunneridae</taxon>
        <taxon>Pentapetalae</taxon>
        <taxon>rosids</taxon>
        <taxon>fabids</taxon>
        <taxon>Malpighiales</taxon>
        <taxon>Salicaceae</taxon>
        <taxon>Saliceae</taxon>
        <taxon>Populus</taxon>
    </lineage>
</organism>
<evidence type="ECO:0000313" key="2">
    <source>
        <dbReference type="Proteomes" id="UP001164929"/>
    </source>
</evidence>
<reference evidence="1" key="1">
    <citation type="journal article" date="2023" name="Mol. Ecol. Resour.">
        <title>Chromosome-level genome assembly of a triploid poplar Populus alba 'Berolinensis'.</title>
        <authorList>
            <person name="Chen S."/>
            <person name="Yu Y."/>
            <person name="Wang X."/>
            <person name="Wang S."/>
            <person name="Zhang T."/>
            <person name="Zhou Y."/>
            <person name="He R."/>
            <person name="Meng N."/>
            <person name="Wang Y."/>
            <person name="Liu W."/>
            <person name="Liu Z."/>
            <person name="Liu J."/>
            <person name="Guo Q."/>
            <person name="Huang H."/>
            <person name="Sederoff R.R."/>
            <person name="Wang G."/>
            <person name="Qu G."/>
            <person name="Chen S."/>
        </authorList>
    </citation>
    <scope>NUCLEOTIDE SEQUENCE</scope>
    <source>
        <strain evidence="1">SC-2020</strain>
    </source>
</reference>
<dbReference type="Proteomes" id="UP001164929">
    <property type="component" value="Chromosome 7"/>
</dbReference>
<gene>
    <name evidence="1" type="ORF">NC653_019704</name>
</gene>
<sequence length="35" mass="3962">MRKVAKGVKKMTIDYPEENRKALPEIGLNSSRSTI</sequence>
<proteinExistence type="predicted"/>
<evidence type="ECO:0000313" key="1">
    <source>
        <dbReference type="EMBL" id="KAJ6991613.1"/>
    </source>
</evidence>
<comment type="caution">
    <text evidence="1">The sequence shown here is derived from an EMBL/GenBank/DDBJ whole genome shotgun (WGS) entry which is preliminary data.</text>
</comment>
<dbReference type="AlphaFoldDB" id="A0AAD6QJP5"/>